<dbReference type="STRING" id="4537.A0A0E0JIY4"/>
<organism evidence="1">
    <name type="scientific">Oryza punctata</name>
    <name type="common">Red rice</name>
    <dbReference type="NCBI Taxonomy" id="4537"/>
    <lineage>
        <taxon>Eukaryota</taxon>
        <taxon>Viridiplantae</taxon>
        <taxon>Streptophyta</taxon>
        <taxon>Embryophyta</taxon>
        <taxon>Tracheophyta</taxon>
        <taxon>Spermatophyta</taxon>
        <taxon>Magnoliopsida</taxon>
        <taxon>Liliopsida</taxon>
        <taxon>Poales</taxon>
        <taxon>Poaceae</taxon>
        <taxon>BOP clade</taxon>
        <taxon>Oryzoideae</taxon>
        <taxon>Oryzeae</taxon>
        <taxon>Oryzinae</taxon>
        <taxon>Oryza</taxon>
    </lineage>
</organism>
<dbReference type="EnsemblPlants" id="OPUNC01G16510.1">
    <property type="protein sequence ID" value="OPUNC01G16510.1"/>
    <property type="gene ID" value="OPUNC01G16510"/>
</dbReference>
<proteinExistence type="predicted"/>
<keyword evidence="2" id="KW-1185">Reference proteome</keyword>
<reference evidence="1" key="1">
    <citation type="submission" date="2015-04" db="UniProtKB">
        <authorList>
            <consortium name="EnsemblPlants"/>
        </authorList>
    </citation>
    <scope>IDENTIFICATION</scope>
</reference>
<evidence type="ECO:0000313" key="2">
    <source>
        <dbReference type="Proteomes" id="UP000026962"/>
    </source>
</evidence>
<reference evidence="1" key="2">
    <citation type="submission" date="2018-05" db="EMBL/GenBank/DDBJ databases">
        <title>OpunRS2 (Oryza punctata Reference Sequence Version 2).</title>
        <authorList>
            <person name="Zhang J."/>
            <person name="Kudrna D."/>
            <person name="Lee S."/>
            <person name="Talag J."/>
            <person name="Welchert J."/>
            <person name="Wing R.A."/>
        </authorList>
    </citation>
    <scope>NUCLEOTIDE SEQUENCE [LARGE SCALE GENOMIC DNA]</scope>
</reference>
<evidence type="ECO:0008006" key="3">
    <source>
        <dbReference type="Google" id="ProtNLM"/>
    </source>
</evidence>
<dbReference type="AlphaFoldDB" id="A0A0E0JIY4"/>
<sequence length="61" mass="6901">MWTMHFKFLIIVINQKCGKDGVLTRAKGGRMTRDREPGPVKGGKMVIAFVEDPDGHKFEIL</sequence>
<dbReference type="InterPro" id="IPR029068">
    <property type="entry name" value="Glyas_Bleomycin-R_OHBP_Dase"/>
</dbReference>
<dbReference type="SUPFAM" id="SSF54593">
    <property type="entry name" value="Glyoxalase/Bleomycin resistance protein/Dihydroxybiphenyl dioxygenase"/>
    <property type="match status" value="1"/>
</dbReference>
<dbReference type="Proteomes" id="UP000026962">
    <property type="component" value="Chromosome 1"/>
</dbReference>
<protein>
    <recommendedName>
        <fullName evidence="3">VOC domain-containing protein</fullName>
    </recommendedName>
</protein>
<dbReference type="Gramene" id="OPUNC01G16510.1">
    <property type="protein sequence ID" value="OPUNC01G16510.1"/>
    <property type="gene ID" value="OPUNC01G16510"/>
</dbReference>
<dbReference type="HOGENOM" id="CLU_2926673_0_0_1"/>
<name>A0A0E0JIY4_ORYPU</name>
<evidence type="ECO:0000313" key="1">
    <source>
        <dbReference type="EnsemblPlants" id="OPUNC01G16510.1"/>
    </source>
</evidence>
<dbReference type="Gene3D" id="3.10.180.10">
    <property type="entry name" value="2,3-Dihydroxybiphenyl 1,2-Dioxygenase, domain 1"/>
    <property type="match status" value="1"/>
</dbReference>
<dbReference type="eggNOG" id="KOG2943">
    <property type="taxonomic scope" value="Eukaryota"/>
</dbReference>
<accession>A0A0E0JIY4</accession>